<keyword evidence="2" id="KW-0378">Hydrolase</keyword>
<dbReference type="InterPro" id="IPR051708">
    <property type="entry name" value="Plant_Aspart_Prot_A1"/>
</dbReference>
<dbReference type="Gene3D" id="2.40.70.10">
    <property type="entry name" value="Acid Proteases"/>
    <property type="match status" value="1"/>
</dbReference>
<dbReference type="PANTHER" id="PTHR47967">
    <property type="entry name" value="OS07G0603500 PROTEIN-RELATED"/>
    <property type="match status" value="1"/>
</dbReference>
<evidence type="ECO:0000313" key="5">
    <source>
        <dbReference type="Proteomes" id="UP001187192"/>
    </source>
</evidence>
<comment type="caution">
    <text evidence="4">The sequence shown here is derived from an EMBL/GenBank/DDBJ whole genome shotgun (WGS) entry which is preliminary data.</text>
</comment>
<dbReference type="InterPro" id="IPR032799">
    <property type="entry name" value="TAXi_C"/>
</dbReference>
<name>A0AA88D6S6_FICCA</name>
<feature type="domain" description="Xylanase inhibitor C-terminal" evidence="3">
    <location>
        <begin position="82"/>
        <end position="169"/>
    </location>
</feature>
<protein>
    <recommendedName>
        <fullName evidence="3">Xylanase inhibitor C-terminal domain-containing protein</fullName>
    </recommendedName>
</protein>
<dbReference type="EMBL" id="BTGU01000023">
    <property type="protein sequence ID" value="GMN46510.1"/>
    <property type="molecule type" value="Genomic_DNA"/>
</dbReference>
<proteinExistence type="predicted"/>
<dbReference type="Pfam" id="PF14541">
    <property type="entry name" value="TAXi_C"/>
    <property type="match status" value="1"/>
</dbReference>
<dbReference type="InterPro" id="IPR021109">
    <property type="entry name" value="Peptidase_aspartic_dom_sf"/>
</dbReference>
<evidence type="ECO:0000313" key="4">
    <source>
        <dbReference type="EMBL" id="GMN46510.1"/>
    </source>
</evidence>
<dbReference type="AlphaFoldDB" id="A0AA88D6S6"/>
<organism evidence="4 5">
    <name type="scientific">Ficus carica</name>
    <name type="common">Common fig</name>
    <dbReference type="NCBI Taxonomy" id="3494"/>
    <lineage>
        <taxon>Eukaryota</taxon>
        <taxon>Viridiplantae</taxon>
        <taxon>Streptophyta</taxon>
        <taxon>Embryophyta</taxon>
        <taxon>Tracheophyta</taxon>
        <taxon>Spermatophyta</taxon>
        <taxon>Magnoliopsida</taxon>
        <taxon>eudicotyledons</taxon>
        <taxon>Gunneridae</taxon>
        <taxon>Pentapetalae</taxon>
        <taxon>rosids</taxon>
        <taxon>fabids</taxon>
        <taxon>Rosales</taxon>
        <taxon>Moraceae</taxon>
        <taxon>Ficeae</taxon>
        <taxon>Ficus</taxon>
    </lineage>
</organism>
<evidence type="ECO:0000259" key="3">
    <source>
        <dbReference type="Pfam" id="PF14541"/>
    </source>
</evidence>
<dbReference type="PANTHER" id="PTHR47967:SF91">
    <property type="entry name" value="PEPTIDASE A1 DOMAIN-CONTAINING PROTEIN"/>
    <property type="match status" value="1"/>
</dbReference>
<gene>
    <name evidence="4" type="ORF">TIFTF001_015699</name>
</gene>
<dbReference type="SUPFAM" id="SSF50630">
    <property type="entry name" value="Acid proteases"/>
    <property type="match status" value="1"/>
</dbReference>
<accession>A0AA88D6S6</accession>
<evidence type="ECO:0000256" key="2">
    <source>
        <dbReference type="ARBA" id="ARBA00022801"/>
    </source>
</evidence>
<dbReference type="GO" id="GO:0006508">
    <property type="term" value="P:proteolysis"/>
    <property type="evidence" value="ECO:0007669"/>
    <property type="project" value="UniProtKB-KW"/>
</dbReference>
<evidence type="ECO:0000256" key="1">
    <source>
        <dbReference type="ARBA" id="ARBA00022670"/>
    </source>
</evidence>
<dbReference type="GO" id="GO:0005576">
    <property type="term" value="C:extracellular region"/>
    <property type="evidence" value="ECO:0007669"/>
    <property type="project" value="TreeGrafter"/>
</dbReference>
<dbReference type="GO" id="GO:0008233">
    <property type="term" value="F:peptidase activity"/>
    <property type="evidence" value="ECO:0007669"/>
    <property type="project" value="UniProtKB-KW"/>
</dbReference>
<keyword evidence="5" id="KW-1185">Reference proteome</keyword>
<dbReference type="Proteomes" id="UP001187192">
    <property type="component" value="Unassembled WGS sequence"/>
</dbReference>
<keyword evidence="1" id="KW-0645">Protease</keyword>
<sequence>MDGSATKATFSVDKFAFEDTQNSRNLVDLVGLNRLPMSLISQLNKRRFSNCMVFPDDEGCDFWWANSIVGGRGLQGGWVCDALIKALGEAIPLPQRKGTRTQFELVFEGIFQDLDSGPDVMFQFDGAEVVMMKQTTYIEQVEGLWCLSILRSGPWLSIFGNIQQQNYLLATTLMMS</sequence>
<reference evidence="4" key="1">
    <citation type="submission" date="2023-07" db="EMBL/GenBank/DDBJ databases">
        <title>draft genome sequence of fig (Ficus carica).</title>
        <authorList>
            <person name="Takahashi T."/>
            <person name="Nishimura K."/>
        </authorList>
    </citation>
    <scope>NUCLEOTIDE SEQUENCE</scope>
</reference>